<dbReference type="PANTHER" id="PTHR11614">
    <property type="entry name" value="PHOSPHOLIPASE-RELATED"/>
    <property type="match status" value="1"/>
</dbReference>
<dbReference type="InterPro" id="IPR051044">
    <property type="entry name" value="MAG_DAG_Lipase"/>
</dbReference>
<dbReference type="Proteomes" id="UP001165083">
    <property type="component" value="Unassembled WGS sequence"/>
</dbReference>
<dbReference type="FunFam" id="3.40.50.1820:FF:000117">
    <property type="entry name" value="Monoglyceride lipase, putative"/>
    <property type="match status" value="1"/>
</dbReference>
<protein>
    <submittedName>
        <fullName evidence="2">Unnamed protein product</fullName>
    </submittedName>
</protein>
<dbReference type="Gene3D" id="3.40.50.1820">
    <property type="entry name" value="alpha/beta hydrolase"/>
    <property type="match status" value="1"/>
</dbReference>
<proteinExistence type="predicted"/>
<reference evidence="2" key="1">
    <citation type="submission" date="2023-04" db="EMBL/GenBank/DDBJ databases">
        <title>Phytophthora lilii NBRC 32176.</title>
        <authorList>
            <person name="Ichikawa N."/>
            <person name="Sato H."/>
            <person name="Tonouchi N."/>
        </authorList>
    </citation>
    <scope>NUCLEOTIDE SEQUENCE</scope>
    <source>
        <strain evidence="2">NBRC 32176</strain>
    </source>
</reference>
<accession>A0A9W6XA52</accession>
<evidence type="ECO:0000313" key="3">
    <source>
        <dbReference type="Proteomes" id="UP001165083"/>
    </source>
</evidence>
<sequence>MKESLAAWFALFRFNRLGLTRTSLEATTTLGIKSPGKRRRAVCQGDYASLPPCTLEFSVATAASVWLPSVIKQNSTGELTLFHCSVAHRPQVVTTAADRRYHNISPDTTKASATRGHSSRHPTLKCVYPESGTLCPSIWSVLTSLNASLLNRRRPAHVPQLRPAMTPAPAHAASLQGLRYTEGRFLNARGQQLFYCAAFPPAETRLRGVALFLHGIGEHSLRFAHVYRHLCLAGYGVIAYDMLGHGRSDCEKPGLRAHGSEFHFFVDDTNQFVTAAKLAVYSKMLPEGAVEPPLIIMGISFGALVALNTILSGKHHFSGCVVASPAIAVEYTPALRIMETVSKPLVWLFPTARLVAGVNFAGLTRDPEFLKDYMADPLNVTDNLTTRMAVQVSLGMKQLQSSEQIENPNSTFCKVPLLVLQGTEDKVTSVKVVEDFMARAANKDKELKLFPGLFHCLWNEPEKQQVMDYASNWLNARFAPSAEAPYAAPTSLASSKL</sequence>
<dbReference type="InterPro" id="IPR022742">
    <property type="entry name" value="Hydrolase_4"/>
</dbReference>
<dbReference type="SUPFAM" id="SSF53474">
    <property type="entry name" value="alpha/beta-Hydrolases"/>
    <property type="match status" value="1"/>
</dbReference>
<dbReference type="Pfam" id="PF12146">
    <property type="entry name" value="Hydrolase_4"/>
    <property type="match status" value="1"/>
</dbReference>
<keyword evidence="3" id="KW-1185">Reference proteome</keyword>
<organism evidence="2 3">
    <name type="scientific">Phytophthora lilii</name>
    <dbReference type="NCBI Taxonomy" id="2077276"/>
    <lineage>
        <taxon>Eukaryota</taxon>
        <taxon>Sar</taxon>
        <taxon>Stramenopiles</taxon>
        <taxon>Oomycota</taxon>
        <taxon>Peronosporomycetes</taxon>
        <taxon>Peronosporales</taxon>
        <taxon>Peronosporaceae</taxon>
        <taxon>Phytophthora</taxon>
    </lineage>
</organism>
<dbReference type="OrthoDB" id="2498029at2759"/>
<name>A0A9W6XA52_9STRA</name>
<dbReference type="EMBL" id="BSXW01001185">
    <property type="protein sequence ID" value="GMF34447.1"/>
    <property type="molecule type" value="Genomic_DNA"/>
</dbReference>
<gene>
    <name evidence="2" type="ORF">Plil01_001467100</name>
</gene>
<evidence type="ECO:0000313" key="2">
    <source>
        <dbReference type="EMBL" id="GMF34447.1"/>
    </source>
</evidence>
<dbReference type="InterPro" id="IPR029058">
    <property type="entry name" value="AB_hydrolase_fold"/>
</dbReference>
<feature type="domain" description="Serine aminopeptidase S33" evidence="1">
    <location>
        <begin position="206"/>
        <end position="462"/>
    </location>
</feature>
<evidence type="ECO:0000259" key="1">
    <source>
        <dbReference type="Pfam" id="PF12146"/>
    </source>
</evidence>
<comment type="caution">
    <text evidence="2">The sequence shown here is derived from an EMBL/GenBank/DDBJ whole genome shotgun (WGS) entry which is preliminary data.</text>
</comment>
<dbReference type="AlphaFoldDB" id="A0A9W6XA52"/>